<comment type="caution">
    <text evidence="2">The sequence shown here is derived from an EMBL/GenBank/DDBJ whole genome shotgun (WGS) entry which is preliminary data.</text>
</comment>
<gene>
    <name evidence="2" type="ORF">EOT04_03085</name>
</gene>
<accession>A0A4Q0AG82</accession>
<feature type="region of interest" description="Disordered" evidence="1">
    <location>
        <begin position="1"/>
        <end position="32"/>
    </location>
</feature>
<dbReference type="AlphaFoldDB" id="A0A4Q0AG82"/>
<evidence type="ECO:0000313" key="2">
    <source>
        <dbReference type="EMBL" id="RWZ78073.1"/>
    </source>
</evidence>
<dbReference type="Proteomes" id="UP000289269">
    <property type="component" value="Unassembled WGS sequence"/>
</dbReference>
<keyword evidence="3" id="KW-1185">Reference proteome</keyword>
<feature type="compositionally biased region" description="Polar residues" evidence="1">
    <location>
        <begin position="1"/>
        <end position="25"/>
    </location>
</feature>
<sequence length="201" mass="21352">MITATGLNPGNYDQSARLGENSSAGPETRTDEQALVKTIQSAATAVESARRNALERQPSAAGHAVFERSARSASWLSKVGRKIGELVAGQVQPGGNSKIVSDKRDLIRLEIAKVGSEIFSPPPSGSSSFFSPDAHSFVYHAQDAGGSTLTLRYEIHPSGIIKTAPGPDGRLAYEQLGLDELKRLATAADTYARRVLAELYG</sequence>
<organism evidence="2 3">
    <name type="scientific">Candidatus Chaera renei</name>
    <dbReference type="NCBI Taxonomy" id="2506947"/>
    <lineage>
        <taxon>Bacteria</taxon>
        <taxon>Candidatus Saccharimonadota</taxon>
        <taxon>Candidatus Saccharimonadia</taxon>
        <taxon>Candidatus Saccharimonadales</taxon>
        <taxon>Candidatus Saccharimonadaceae</taxon>
        <taxon>Candidatus Chaera</taxon>
    </lineage>
</organism>
<evidence type="ECO:0000256" key="1">
    <source>
        <dbReference type="SAM" id="MobiDB-lite"/>
    </source>
</evidence>
<evidence type="ECO:0000313" key="3">
    <source>
        <dbReference type="Proteomes" id="UP000289269"/>
    </source>
</evidence>
<protein>
    <submittedName>
        <fullName evidence="2">Uncharacterized protein</fullName>
    </submittedName>
</protein>
<proteinExistence type="predicted"/>
<reference evidence="2" key="1">
    <citation type="submission" date="2019-01" db="EMBL/GenBank/DDBJ databases">
        <title>Genomic signatures and co-occurrence patterns of the ultra-small Saccharimodia (Patescibacteria phylum) suggest a symbiotic lifestyle.</title>
        <authorList>
            <person name="Lemos L."/>
            <person name="Medeiros J."/>
            <person name="Andreote F."/>
            <person name="Fernandes G."/>
            <person name="Varani A."/>
            <person name="Oliveira G."/>
            <person name="Pylro V."/>
        </authorList>
    </citation>
    <scope>NUCLEOTIDE SEQUENCE [LARGE SCALE GENOMIC DNA]</scope>
    <source>
        <strain evidence="2">AMD01</strain>
    </source>
</reference>
<name>A0A4Q0AG82_9BACT</name>
<dbReference type="EMBL" id="SCKW01000038">
    <property type="protein sequence ID" value="RWZ78073.1"/>
    <property type="molecule type" value="Genomic_DNA"/>
</dbReference>